<protein>
    <recommendedName>
        <fullName evidence="4">Prepilin-type N-terminal cleavage/methylation domain-containing protein</fullName>
    </recommendedName>
</protein>
<name>A0A2G9YLS1_9BACT</name>
<reference evidence="2 3" key="1">
    <citation type="submission" date="2017-09" db="EMBL/GenBank/DDBJ databases">
        <title>Depth-based differentiation of microbial function through sediment-hosted aquifers and enrichment of novel symbionts in the deep terrestrial subsurface.</title>
        <authorList>
            <person name="Probst A.J."/>
            <person name="Ladd B."/>
            <person name="Jarett J.K."/>
            <person name="Geller-Mcgrath D.E."/>
            <person name="Sieber C.M."/>
            <person name="Emerson J.B."/>
            <person name="Anantharaman K."/>
            <person name="Thomas B.C."/>
            <person name="Malmstrom R."/>
            <person name="Stieglmeier M."/>
            <person name="Klingl A."/>
            <person name="Woyke T."/>
            <person name="Ryan C.M."/>
            <person name="Banfield J.F."/>
        </authorList>
    </citation>
    <scope>NUCLEOTIDE SEQUENCE [LARGE SCALE GENOMIC DNA]</scope>
    <source>
        <strain evidence="2">CG23_combo_of_CG06-09_8_20_14_all_41_10</strain>
    </source>
</reference>
<gene>
    <name evidence="2" type="ORF">COX41_01670</name>
</gene>
<dbReference type="Proteomes" id="UP000231292">
    <property type="component" value="Unassembled WGS sequence"/>
</dbReference>
<evidence type="ECO:0000313" key="2">
    <source>
        <dbReference type="EMBL" id="PIP19663.1"/>
    </source>
</evidence>
<dbReference type="InterPro" id="IPR045584">
    <property type="entry name" value="Pilin-like"/>
</dbReference>
<dbReference type="Gene3D" id="3.30.700.10">
    <property type="entry name" value="Glycoprotein, Type 4 Pilin"/>
    <property type="match status" value="1"/>
</dbReference>
<dbReference type="InterPro" id="IPR012902">
    <property type="entry name" value="N_methyl_site"/>
</dbReference>
<comment type="caution">
    <text evidence="2">The sequence shown here is derived from an EMBL/GenBank/DDBJ whole genome shotgun (WGS) entry which is preliminary data.</text>
</comment>
<dbReference type="SUPFAM" id="SSF54523">
    <property type="entry name" value="Pili subunits"/>
    <property type="match status" value="1"/>
</dbReference>
<accession>A0A2G9YLS1</accession>
<keyword evidence="1" id="KW-1133">Transmembrane helix</keyword>
<dbReference type="EMBL" id="PCRK01000029">
    <property type="protein sequence ID" value="PIP19663.1"/>
    <property type="molecule type" value="Genomic_DNA"/>
</dbReference>
<proteinExistence type="predicted"/>
<evidence type="ECO:0000256" key="1">
    <source>
        <dbReference type="SAM" id="Phobius"/>
    </source>
</evidence>
<dbReference type="CDD" id="cd22641">
    <property type="entry name" value="C24-like"/>
    <property type="match status" value="1"/>
</dbReference>
<feature type="transmembrane region" description="Helical" evidence="1">
    <location>
        <begin position="12"/>
        <end position="37"/>
    </location>
</feature>
<keyword evidence="1" id="KW-0812">Transmembrane</keyword>
<dbReference type="SUPFAM" id="SSF88874">
    <property type="entry name" value="Receptor-binding domain of short tail fibre protein gp12"/>
    <property type="match status" value="1"/>
</dbReference>
<organism evidence="2 3">
    <name type="scientific">Candidatus Sherwoodlollariibacterium unditelluris</name>
    <dbReference type="NCBI Taxonomy" id="1974757"/>
    <lineage>
        <taxon>Bacteria</taxon>
        <taxon>Pseudomonadati</taxon>
        <taxon>Candidatus Omnitrophota</taxon>
        <taxon>Candidatus Sherwoodlollariibacterium</taxon>
    </lineage>
</organism>
<dbReference type="NCBIfam" id="TIGR02532">
    <property type="entry name" value="IV_pilin_GFxxxE"/>
    <property type="match status" value="1"/>
</dbReference>
<dbReference type="AlphaFoldDB" id="A0A2G9YLS1"/>
<keyword evidence="1" id="KW-0472">Membrane</keyword>
<evidence type="ECO:0008006" key="4">
    <source>
        <dbReference type="Google" id="ProtNLM"/>
    </source>
</evidence>
<evidence type="ECO:0000313" key="3">
    <source>
        <dbReference type="Proteomes" id="UP000231292"/>
    </source>
</evidence>
<sequence>MRKNTSTNNKRGFSLIELCIALGVLVILTSSITPVFIKRIQVKAGEKTALEMSVIQQAALSYYTANNAWPASIQALQNAGYLNPSWVTNNPWQNAYAISSNSSAFTVSTTVPQEWTSLVARDLPTSSVSGTIVGSTVPASGSAQDNSLPIGSIVIWSGTVASIPTDWQLCDGTNGTPDLRDRFVVGARQDSGGVSMTNVSGALTKIGGEAYHTLTIAEMPPHTHSYRWWKAWYFSGSTELAAKGSYNDNAQTGSTGGGQPHNNLPPYYALCFIMKIS</sequence>